<dbReference type="AlphaFoldDB" id="A0AAE1R1P6"/>
<proteinExistence type="predicted"/>
<dbReference type="Proteomes" id="UP001291623">
    <property type="component" value="Unassembled WGS sequence"/>
</dbReference>
<organism evidence="1 2">
    <name type="scientific">Anisodus tanguticus</name>
    <dbReference type="NCBI Taxonomy" id="243964"/>
    <lineage>
        <taxon>Eukaryota</taxon>
        <taxon>Viridiplantae</taxon>
        <taxon>Streptophyta</taxon>
        <taxon>Embryophyta</taxon>
        <taxon>Tracheophyta</taxon>
        <taxon>Spermatophyta</taxon>
        <taxon>Magnoliopsida</taxon>
        <taxon>eudicotyledons</taxon>
        <taxon>Gunneridae</taxon>
        <taxon>Pentapetalae</taxon>
        <taxon>asterids</taxon>
        <taxon>lamiids</taxon>
        <taxon>Solanales</taxon>
        <taxon>Solanaceae</taxon>
        <taxon>Solanoideae</taxon>
        <taxon>Hyoscyameae</taxon>
        <taxon>Anisodus</taxon>
    </lineage>
</organism>
<evidence type="ECO:0000313" key="2">
    <source>
        <dbReference type="Proteomes" id="UP001291623"/>
    </source>
</evidence>
<dbReference type="PANTHER" id="PTHR33193:SF71">
    <property type="entry name" value="OS02G0223700 PROTEIN"/>
    <property type="match status" value="1"/>
</dbReference>
<accession>A0AAE1R1P6</accession>
<dbReference type="Pfam" id="PF12023">
    <property type="entry name" value="DUF3511"/>
    <property type="match status" value="1"/>
</dbReference>
<evidence type="ECO:0000313" key="1">
    <source>
        <dbReference type="EMBL" id="KAK4343366.1"/>
    </source>
</evidence>
<comment type="caution">
    <text evidence="1">The sequence shown here is derived from an EMBL/GenBank/DDBJ whole genome shotgun (WGS) entry which is preliminary data.</text>
</comment>
<gene>
    <name evidence="1" type="ORF">RND71_036460</name>
</gene>
<name>A0AAE1R1P6_9SOLA</name>
<keyword evidence="2" id="KW-1185">Reference proteome</keyword>
<dbReference type="InterPro" id="IPR021899">
    <property type="entry name" value="DUF3511"/>
</dbReference>
<dbReference type="PANTHER" id="PTHR33193">
    <property type="entry name" value="DOMAIN PROTEIN, PUTATIVE (DUF3511)-RELATED"/>
    <property type="match status" value="1"/>
</dbReference>
<protein>
    <submittedName>
        <fullName evidence="1">Uncharacterized protein</fullName>
    </submittedName>
</protein>
<dbReference type="EMBL" id="JAVYJV010000020">
    <property type="protein sequence ID" value="KAK4343366.1"/>
    <property type="molecule type" value="Genomic_DNA"/>
</dbReference>
<reference evidence="1" key="1">
    <citation type="submission" date="2023-12" db="EMBL/GenBank/DDBJ databases">
        <title>Genome assembly of Anisodus tanguticus.</title>
        <authorList>
            <person name="Wang Y.-J."/>
        </authorList>
    </citation>
    <scope>NUCLEOTIDE SEQUENCE</scope>
    <source>
        <strain evidence="1">KB-2021</strain>
        <tissue evidence="1">Leaf</tissue>
    </source>
</reference>
<sequence>MEDLRSNSYNESRMRLENFTYVASGTHVNQSGIHNLRCNSTNLYVSNNNQNMEMFKEVKFKKSKSTNGSTSKKWSFIDPELQRKKRVASYITYTVEGKVKGSIKKSFHWIKEKCTQVISRWR</sequence>